<keyword evidence="3" id="KW-1185">Reference proteome</keyword>
<reference evidence="2 3" key="1">
    <citation type="journal article" date="2019" name="Int. J. Syst. Evol. Microbiol.">
        <title>The Global Catalogue of Microorganisms (GCM) 10K type strain sequencing project: providing services to taxonomists for standard genome sequencing and annotation.</title>
        <authorList>
            <consortium name="The Broad Institute Genomics Platform"/>
            <consortium name="The Broad Institute Genome Sequencing Center for Infectious Disease"/>
            <person name="Wu L."/>
            <person name="Ma J."/>
        </authorList>
    </citation>
    <scope>NUCLEOTIDE SEQUENCE [LARGE SCALE GENOMIC DNA]</scope>
    <source>
        <strain evidence="2 3">JCM 16021</strain>
    </source>
</reference>
<comment type="caution">
    <text evidence="2">The sequence shown here is derived from an EMBL/GenBank/DDBJ whole genome shotgun (WGS) entry which is preliminary data.</text>
</comment>
<evidence type="ECO:0000256" key="1">
    <source>
        <dbReference type="SAM" id="SignalP"/>
    </source>
</evidence>
<dbReference type="Proteomes" id="UP001500575">
    <property type="component" value="Unassembled WGS sequence"/>
</dbReference>
<keyword evidence="1" id="KW-0732">Signal</keyword>
<evidence type="ECO:0000313" key="2">
    <source>
        <dbReference type="EMBL" id="GAA2133450.1"/>
    </source>
</evidence>
<gene>
    <name evidence="2" type="ORF">GCM10009843_38880</name>
</gene>
<dbReference type="RefSeq" id="WP_344305520.1">
    <property type="nucleotide sequence ID" value="NZ_BAAAQQ010000014.1"/>
</dbReference>
<feature type="signal peptide" evidence="1">
    <location>
        <begin position="1"/>
        <end position="25"/>
    </location>
</feature>
<dbReference type="EMBL" id="BAAAQQ010000014">
    <property type="protein sequence ID" value="GAA2133450.1"/>
    <property type="molecule type" value="Genomic_DNA"/>
</dbReference>
<proteinExistence type="predicted"/>
<protein>
    <submittedName>
        <fullName evidence="2">Uncharacterized protein</fullName>
    </submittedName>
</protein>
<organism evidence="2 3">
    <name type="scientific">Nocardioides bigeumensis</name>
    <dbReference type="NCBI Taxonomy" id="433657"/>
    <lineage>
        <taxon>Bacteria</taxon>
        <taxon>Bacillati</taxon>
        <taxon>Actinomycetota</taxon>
        <taxon>Actinomycetes</taxon>
        <taxon>Propionibacteriales</taxon>
        <taxon>Nocardioidaceae</taxon>
        <taxon>Nocardioides</taxon>
    </lineage>
</organism>
<feature type="chain" id="PRO_5045075518" evidence="1">
    <location>
        <begin position="26"/>
        <end position="445"/>
    </location>
</feature>
<name>A0ABN2YWI7_9ACTN</name>
<sequence length="445" mass="46502">MRPTLAPLGALLLAAALAAVVPSPAATAGLAQSIASAAKPSVKTVTRTYGAGPVRPDHGGQVLEIRFKGKQGDRVMVTRPAPGNDVDVWNGDAELTGQRGTVARERRPWWRLPRDGWYTFRLEMTYGKQVPAQLTKLRFVDIERDAPERLLPAKRGYVWAAGFEVPKSGLLSGTVLSSGDHLLVRPDKPALLWADRYTLLLGDDMPATLGSPSGYPRSRAQHAGAVMRLLTTGGVASAVTPTRVAGVLDGAPVPVDTSAAHAVEIVLDGTAGQWFSTSEGSASGYATILQGPDGKYVDPTPRRDLWQLTQTGQSRLLLFPIQGEESAPLQLSSVAVGPALVPGAAPTTVTADPAGRGTILPVSATLPGYNTLKASNAGFSNASWYAVLMVAHVGAYPHGCNGCGDYDYVGVDAGHLVSNPGAGRAVYVPPTNGTGSVDLQLLAQP</sequence>
<evidence type="ECO:0000313" key="3">
    <source>
        <dbReference type="Proteomes" id="UP001500575"/>
    </source>
</evidence>
<accession>A0ABN2YWI7</accession>